<dbReference type="GO" id="GO:0005886">
    <property type="term" value="C:plasma membrane"/>
    <property type="evidence" value="ECO:0007669"/>
    <property type="project" value="UniProtKB-SubCell"/>
</dbReference>
<dbReference type="PANTHER" id="PTHR19433:SF127">
    <property type="entry name" value="NITR9"/>
    <property type="match status" value="1"/>
</dbReference>
<accession>A0A3B3TWQ4</accession>
<evidence type="ECO:0000256" key="2">
    <source>
        <dbReference type="ARBA" id="ARBA00022475"/>
    </source>
</evidence>
<keyword evidence="6" id="KW-1015">Disulfide bond</keyword>
<reference evidence="10" key="2">
    <citation type="submission" date="2025-09" db="UniProtKB">
        <authorList>
            <consortium name="Ensembl"/>
        </authorList>
    </citation>
    <scope>IDENTIFICATION</scope>
</reference>
<dbReference type="GO" id="GO:0002376">
    <property type="term" value="P:immune system process"/>
    <property type="evidence" value="ECO:0007669"/>
    <property type="project" value="UniProtKB-KW"/>
</dbReference>
<dbReference type="PANTHER" id="PTHR19433">
    <property type="entry name" value="T-CELL RECEPTOR ALPHA CHAIN V REGION-RELATED"/>
    <property type="match status" value="1"/>
</dbReference>
<dbReference type="SMART" id="SM00406">
    <property type="entry name" value="IGv"/>
    <property type="match status" value="2"/>
</dbReference>
<dbReference type="SUPFAM" id="SSF48726">
    <property type="entry name" value="Immunoglobulin"/>
    <property type="match status" value="2"/>
</dbReference>
<dbReference type="CDD" id="cd00099">
    <property type="entry name" value="IgV"/>
    <property type="match status" value="1"/>
</dbReference>
<organism evidence="10 11">
    <name type="scientific">Poecilia latipinna</name>
    <name type="common">sailfin molly</name>
    <dbReference type="NCBI Taxonomy" id="48699"/>
    <lineage>
        <taxon>Eukaryota</taxon>
        <taxon>Metazoa</taxon>
        <taxon>Chordata</taxon>
        <taxon>Craniata</taxon>
        <taxon>Vertebrata</taxon>
        <taxon>Euteleostomi</taxon>
        <taxon>Actinopterygii</taxon>
        <taxon>Neopterygii</taxon>
        <taxon>Teleostei</taxon>
        <taxon>Neoteleostei</taxon>
        <taxon>Acanthomorphata</taxon>
        <taxon>Ovalentaria</taxon>
        <taxon>Atherinomorphae</taxon>
        <taxon>Cyprinodontiformes</taxon>
        <taxon>Poeciliidae</taxon>
        <taxon>Poeciliinae</taxon>
        <taxon>Poecilia</taxon>
    </lineage>
</organism>
<dbReference type="InterPro" id="IPR003599">
    <property type="entry name" value="Ig_sub"/>
</dbReference>
<dbReference type="AlphaFoldDB" id="A0A3B3TWQ4"/>
<keyword evidence="3" id="KW-0732">Signal</keyword>
<feature type="domain" description="Ig-like" evidence="9">
    <location>
        <begin position="29"/>
        <end position="132"/>
    </location>
</feature>
<keyword evidence="8" id="KW-1133">Transmembrane helix</keyword>
<dbReference type="GeneTree" id="ENSGT00950000182968"/>
<dbReference type="InterPro" id="IPR013783">
    <property type="entry name" value="Ig-like_fold"/>
</dbReference>
<dbReference type="InterPro" id="IPR036179">
    <property type="entry name" value="Ig-like_dom_sf"/>
</dbReference>
<dbReference type="InterPro" id="IPR052051">
    <property type="entry name" value="TCR_complex_component"/>
</dbReference>
<name>A0A3B3TWQ4_9TELE</name>
<keyword evidence="8" id="KW-0812">Transmembrane</keyword>
<evidence type="ECO:0000256" key="4">
    <source>
        <dbReference type="ARBA" id="ARBA00022859"/>
    </source>
</evidence>
<dbReference type="SMART" id="SM00409">
    <property type="entry name" value="IG"/>
    <property type="match status" value="2"/>
</dbReference>
<dbReference type="InterPro" id="IPR007110">
    <property type="entry name" value="Ig-like_dom"/>
</dbReference>
<dbReference type="Pfam" id="PF07686">
    <property type="entry name" value="V-set"/>
    <property type="match status" value="1"/>
</dbReference>
<reference evidence="10" key="1">
    <citation type="submission" date="2025-08" db="UniProtKB">
        <authorList>
            <consortium name="Ensembl"/>
        </authorList>
    </citation>
    <scope>IDENTIFICATION</scope>
</reference>
<dbReference type="Ensembl" id="ENSPLAT00000008716.1">
    <property type="protein sequence ID" value="ENSPLAP00000004982.1"/>
    <property type="gene ID" value="ENSPLAG00000006789.1"/>
</dbReference>
<dbReference type="Gene3D" id="2.60.40.10">
    <property type="entry name" value="Immunoglobulins"/>
    <property type="match status" value="2"/>
</dbReference>
<proteinExistence type="predicted"/>
<evidence type="ECO:0000256" key="5">
    <source>
        <dbReference type="ARBA" id="ARBA00023136"/>
    </source>
</evidence>
<comment type="subcellular location">
    <subcellularLocation>
        <location evidence="1">Cell membrane</location>
    </subcellularLocation>
</comment>
<keyword evidence="5 8" id="KW-0472">Membrane</keyword>
<evidence type="ECO:0000313" key="10">
    <source>
        <dbReference type="Ensembl" id="ENSPLAP00000004982.1"/>
    </source>
</evidence>
<keyword evidence="11" id="KW-1185">Reference proteome</keyword>
<keyword evidence="7" id="KW-0325">Glycoprotein</keyword>
<keyword evidence="4" id="KW-0391">Immunity</keyword>
<sequence>DQIRHPRFNKDKPSKLLRIHLTAVIQSGPVKQDAGVRSAIAGENVQLRCFYSSQSAMHFSWYRQKLGKRPELLSNIYKYDEPSKVFHWLEKNPRFSVERSEGINHLHISDVQLSDSATYYCGSSYSNSVEFGEGVFLNVEGTNRVEIVQEPNSETLQPGSSVTFNCTVDTGACEGGHTVLWFRHGAHQAVLHTHKSQCEITSAQQSCVYHLQKNNLSSSDAGTYYCVVASCGKMLFGSGSELLVRRRDEEQLSQMGIFFWLSVFRSGILLLFVMICICIYIRKSH</sequence>
<dbReference type="Pfam" id="PF13927">
    <property type="entry name" value="Ig_3"/>
    <property type="match status" value="1"/>
</dbReference>
<feature type="domain" description="Ig-like" evidence="9">
    <location>
        <begin position="145"/>
        <end position="228"/>
    </location>
</feature>
<dbReference type="InterPro" id="IPR013106">
    <property type="entry name" value="Ig_V-set"/>
</dbReference>
<feature type="transmembrane region" description="Helical" evidence="8">
    <location>
        <begin position="257"/>
        <end position="281"/>
    </location>
</feature>
<evidence type="ECO:0000256" key="6">
    <source>
        <dbReference type="ARBA" id="ARBA00023157"/>
    </source>
</evidence>
<keyword evidence="2" id="KW-1003">Cell membrane</keyword>
<evidence type="ECO:0000256" key="7">
    <source>
        <dbReference type="ARBA" id="ARBA00023180"/>
    </source>
</evidence>
<evidence type="ECO:0000256" key="8">
    <source>
        <dbReference type="SAM" id="Phobius"/>
    </source>
</evidence>
<evidence type="ECO:0000256" key="1">
    <source>
        <dbReference type="ARBA" id="ARBA00004236"/>
    </source>
</evidence>
<protein>
    <recommendedName>
        <fullName evidence="9">Ig-like domain-containing protein</fullName>
    </recommendedName>
</protein>
<dbReference type="PROSITE" id="PS50835">
    <property type="entry name" value="IG_LIKE"/>
    <property type="match status" value="2"/>
</dbReference>
<dbReference type="Proteomes" id="UP000261500">
    <property type="component" value="Unplaced"/>
</dbReference>
<dbReference type="STRING" id="48699.ENSPLAP00000004982"/>
<dbReference type="GO" id="GO:0009617">
    <property type="term" value="P:response to bacterium"/>
    <property type="evidence" value="ECO:0007669"/>
    <property type="project" value="TreeGrafter"/>
</dbReference>
<evidence type="ECO:0000259" key="9">
    <source>
        <dbReference type="PROSITE" id="PS50835"/>
    </source>
</evidence>
<evidence type="ECO:0000313" key="11">
    <source>
        <dbReference type="Proteomes" id="UP000261500"/>
    </source>
</evidence>
<evidence type="ECO:0000256" key="3">
    <source>
        <dbReference type="ARBA" id="ARBA00022729"/>
    </source>
</evidence>